<dbReference type="PANTHER" id="PTHR40269:SF1">
    <property type="entry name" value="OUTER MEMBRANE PROTEIN"/>
    <property type="match status" value="1"/>
</dbReference>
<feature type="compositionally biased region" description="Basic and acidic residues" evidence="1">
    <location>
        <begin position="384"/>
        <end position="398"/>
    </location>
</feature>
<evidence type="ECO:0000313" key="2">
    <source>
        <dbReference type="EMBL" id="MBB3978509.1"/>
    </source>
</evidence>
<dbReference type="EMBL" id="JACIEE010000007">
    <property type="protein sequence ID" value="MBB3978509.1"/>
    <property type="molecule type" value="Genomic_DNA"/>
</dbReference>
<evidence type="ECO:0000313" key="3">
    <source>
        <dbReference type="Proteomes" id="UP000574761"/>
    </source>
</evidence>
<accession>A0A7W6DGE3</accession>
<proteinExistence type="predicted"/>
<comment type="caution">
    <text evidence="2">The sequence shown here is derived from an EMBL/GenBank/DDBJ whole genome shotgun (WGS) entry which is preliminary data.</text>
</comment>
<dbReference type="PANTHER" id="PTHR40269">
    <property type="entry name" value="OUTER MEMBRANE PROTEIN-RELATED"/>
    <property type="match status" value="1"/>
</dbReference>
<feature type="region of interest" description="Disordered" evidence="1">
    <location>
        <begin position="346"/>
        <end position="512"/>
    </location>
</feature>
<sequence length="512" mass="55381">MAVGTTGFPRLMQGGLKVMGGDRFSCQLRSGLAVALLAALAVGFQPATRALAQEQAAAASGATGQAGDDQPDLLTEDELEVLVARIALYPDELVALVSSASLYPLQIIEAERFLEQKKKDKDLQPKDSWDDSVISLLNYPDIVKMMSDDLDWTQALGSALAYQQKDVLMAIQTLRDKAVADGVIKTDDKVQIVNQGDNVVIQPADPEKVYVPRYEPEMLYEPGYAPAPVTYYDDPYPNYYYPSAPYFAAAVTGAAIWAATVDWDDWGVWGGRWNGDVDIDCDKCFNDIDIDRDKFKMNDVDWKNIDRSKIKFDKNQLANVDRNQLKNEFKGNRDNNIANRAKDVRRNGDGRVANRGGKISVDDVRKSKVDADRARQRAGNADRGNIDRANIDRGKIDRGSAGQAIAGRKDGGSVANRAGGSAAAKKVAGAKSKNINRKANKPRPGGQAQKRSGGKPSALGKVGNGKQTQFASQRGRHSMSGGGGHRRPQVSGGHRGGGHGARPRGGGGGRRR</sequence>
<protein>
    <recommendedName>
        <fullName evidence="4">DUF3300 domain-containing protein</fullName>
    </recommendedName>
</protein>
<name>A0A7W6DGE3_9HYPH</name>
<keyword evidence="3" id="KW-1185">Reference proteome</keyword>
<dbReference type="Pfam" id="PF11737">
    <property type="entry name" value="DUF3300"/>
    <property type="match status" value="1"/>
</dbReference>
<dbReference type="AlphaFoldDB" id="A0A7W6DGE3"/>
<feature type="compositionally biased region" description="Gly residues" evidence="1">
    <location>
        <begin position="493"/>
        <end position="512"/>
    </location>
</feature>
<feature type="compositionally biased region" description="Basic and acidic residues" evidence="1">
    <location>
        <begin position="360"/>
        <end position="375"/>
    </location>
</feature>
<evidence type="ECO:0000256" key="1">
    <source>
        <dbReference type="SAM" id="MobiDB-lite"/>
    </source>
</evidence>
<dbReference type="InterPro" id="IPR021728">
    <property type="entry name" value="DUF3300"/>
</dbReference>
<evidence type="ECO:0008006" key="4">
    <source>
        <dbReference type="Google" id="ProtNLM"/>
    </source>
</evidence>
<gene>
    <name evidence="2" type="ORF">GGQ64_003743</name>
</gene>
<reference evidence="2 3" key="1">
    <citation type="submission" date="2020-08" db="EMBL/GenBank/DDBJ databases">
        <title>Genomic Encyclopedia of Type Strains, Phase IV (KMG-IV): sequencing the most valuable type-strain genomes for metagenomic binning, comparative biology and taxonomic classification.</title>
        <authorList>
            <person name="Goeker M."/>
        </authorList>
    </citation>
    <scope>NUCLEOTIDE SEQUENCE [LARGE SCALE GENOMIC DNA]</scope>
    <source>
        <strain evidence="2 3">DSM 100211</strain>
    </source>
</reference>
<dbReference type="Proteomes" id="UP000574761">
    <property type="component" value="Unassembled WGS sequence"/>
</dbReference>
<organism evidence="2 3">
    <name type="scientific">Mycoplana azooxidifex</name>
    <dbReference type="NCBI Taxonomy" id="1636188"/>
    <lineage>
        <taxon>Bacteria</taxon>
        <taxon>Pseudomonadati</taxon>
        <taxon>Pseudomonadota</taxon>
        <taxon>Alphaproteobacteria</taxon>
        <taxon>Hyphomicrobiales</taxon>
        <taxon>Rhizobiaceae</taxon>
        <taxon>Mycoplana</taxon>
    </lineage>
</organism>
<feature type="compositionally biased region" description="Low complexity" evidence="1">
    <location>
        <begin position="418"/>
        <end position="433"/>
    </location>
</feature>